<dbReference type="InterPro" id="IPR025182">
    <property type="entry name" value="RNApol-bd_RbpA"/>
</dbReference>
<feature type="binding site" evidence="1">
    <location>
        <position position="56"/>
    </location>
    <ligand>
        <name>Zn(2+)</name>
        <dbReference type="ChEBI" id="CHEBI:29105"/>
    </ligand>
</feature>
<accession>A0A2I1KV59</accession>
<dbReference type="RefSeq" id="WP_024035943.1">
    <property type="nucleotide sequence ID" value="NZ_CP136961.1"/>
</dbReference>
<keyword evidence="1" id="KW-0805">Transcription regulation</keyword>
<dbReference type="GeneID" id="81707504"/>
<keyword evidence="1" id="KW-0862">Zinc</keyword>
<dbReference type="GO" id="GO:0008270">
    <property type="term" value="F:zinc ion binding"/>
    <property type="evidence" value="ECO:0007669"/>
    <property type="project" value="UniProtKB-UniRule"/>
</dbReference>
<gene>
    <name evidence="1" type="primary">rbpA</name>
    <name evidence="2" type="ORF">CYJ26_00890</name>
</gene>
<proteinExistence type="inferred from homology"/>
<protein>
    <recommendedName>
        <fullName evidence="1">RNA polymerase-binding protein RbpA</fullName>
    </recommendedName>
</protein>
<comment type="cofactor">
    <cofactor evidence="1">
        <name>Zn(2+)</name>
        <dbReference type="ChEBI" id="CHEBI:29105"/>
    </cofactor>
    <text evidence="1">Bind 1 Zn(2+) per subunit.</text>
</comment>
<dbReference type="Proteomes" id="UP000234778">
    <property type="component" value="Unassembled WGS sequence"/>
</dbReference>
<comment type="function">
    <text evidence="1">Binds to RNA polymerase (RNAP), stimulating transcription from principal, but not alternative sigma factor promoters.</text>
</comment>
<evidence type="ECO:0000313" key="3">
    <source>
        <dbReference type="Proteomes" id="UP000234778"/>
    </source>
</evidence>
<comment type="caution">
    <text evidence="2">The sequence shown here is derived from an EMBL/GenBank/DDBJ whole genome shotgun (WGS) entry which is preliminary data.</text>
</comment>
<organism evidence="2 3">
    <name type="scientific">Actinomyces urogenitalis</name>
    <dbReference type="NCBI Taxonomy" id="103621"/>
    <lineage>
        <taxon>Bacteria</taxon>
        <taxon>Bacillati</taxon>
        <taxon>Actinomycetota</taxon>
        <taxon>Actinomycetes</taxon>
        <taxon>Actinomycetales</taxon>
        <taxon>Actinomycetaceae</taxon>
        <taxon>Actinomyces</taxon>
    </lineage>
</organism>
<comment type="subunit">
    <text evidence="1">Forms a complex with the RNAP catalytic core and with free principal sigma factors.</text>
</comment>
<comment type="similarity">
    <text evidence="1">Belongs to the RNA polymerase-binding protein RbpA family.</text>
</comment>
<evidence type="ECO:0000256" key="1">
    <source>
        <dbReference type="HAMAP-Rule" id="MF_01483"/>
    </source>
</evidence>
<dbReference type="EMBL" id="PKHA01000001">
    <property type="protein sequence ID" value="PKY99487.1"/>
    <property type="molecule type" value="Genomic_DNA"/>
</dbReference>
<dbReference type="GO" id="GO:0045893">
    <property type="term" value="P:positive regulation of DNA-templated transcription"/>
    <property type="evidence" value="ECO:0007669"/>
    <property type="project" value="UniProtKB-UniRule"/>
</dbReference>
<reference evidence="2 3" key="1">
    <citation type="submission" date="2017-12" db="EMBL/GenBank/DDBJ databases">
        <title>Phylogenetic diversity of female urinary microbiome.</title>
        <authorList>
            <person name="Thomas-White K."/>
            <person name="Wolfe A.J."/>
        </authorList>
    </citation>
    <scope>NUCLEOTIDE SEQUENCE [LARGE SCALE GENOMIC DNA]</scope>
    <source>
        <strain evidence="2 3">UMB0319</strain>
    </source>
</reference>
<dbReference type="Gene3D" id="2.20.28.270">
    <property type="entry name" value="RNA polymerase-binding protein A"/>
    <property type="match status" value="1"/>
</dbReference>
<dbReference type="InterPro" id="IPR038638">
    <property type="entry name" value="RbpA_sf"/>
</dbReference>
<evidence type="ECO:0000313" key="2">
    <source>
        <dbReference type="EMBL" id="PKY99487.1"/>
    </source>
</evidence>
<dbReference type="HAMAP" id="MF_01483">
    <property type="entry name" value="RbpA"/>
    <property type="match status" value="1"/>
</dbReference>
<keyword evidence="1" id="KW-0479">Metal-binding</keyword>
<dbReference type="Pfam" id="PF13397">
    <property type="entry name" value="RbpA"/>
    <property type="match status" value="1"/>
</dbReference>
<name>A0A2I1KV59_9ACTO</name>
<keyword evidence="1" id="KW-0804">Transcription</keyword>
<sequence length="117" mass="13469">MADRALRGMTIGAKSMESEEGVEFAERQTVTYECPMAHLTVVPMSVEADVPQTWECGECGQVATLRGEEEPEDEEPKKAPRTHWDMLLERRSLDELKVLLDERLELLRSGEIYRQRF</sequence>
<feature type="binding site" evidence="1">
    <location>
        <position position="59"/>
    </location>
    <ligand>
        <name>Zn(2+)</name>
        <dbReference type="ChEBI" id="CHEBI:29105"/>
    </ligand>
</feature>
<dbReference type="GO" id="GO:0001000">
    <property type="term" value="F:bacterial-type RNA polymerase core enzyme binding"/>
    <property type="evidence" value="ECO:0007669"/>
    <property type="project" value="UniProtKB-UniRule"/>
</dbReference>
<feature type="binding site" evidence="1">
    <location>
        <position position="38"/>
    </location>
    <ligand>
        <name>Zn(2+)</name>
        <dbReference type="ChEBI" id="CHEBI:29105"/>
    </ligand>
</feature>
<dbReference type="AlphaFoldDB" id="A0A2I1KV59"/>
<feature type="binding site" evidence="1">
    <location>
        <position position="34"/>
    </location>
    <ligand>
        <name>Zn(2+)</name>
        <dbReference type="ChEBI" id="CHEBI:29105"/>
    </ligand>
</feature>